<evidence type="ECO:0000313" key="7">
    <source>
        <dbReference type="EMBL" id="TLE01897.1"/>
    </source>
</evidence>
<dbReference type="GO" id="GO:0003723">
    <property type="term" value="F:RNA binding"/>
    <property type="evidence" value="ECO:0007669"/>
    <property type="project" value="InterPro"/>
</dbReference>
<evidence type="ECO:0000256" key="5">
    <source>
        <dbReference type="HAMAP-Rule" id="MF_01080"/>
    </source>
</evidence>
<dbReference type="SUPFAM" id="SSF55120">
    <property type="entry name" value="Pseudouridine synthase"/>
    <property type="match status" value="1"/>
</dbReference>
<comment type="function">
    <text evidence="5">Responsible for synthesis of pseudouridine from uracil-55 in the psi GC loop of transfer RNAs.</text>
</comment>
<dbReference type="PANTHER" id="PTHR13767">
    <property type="entry name" value="TRNA-PSEUDOURIDINE SYNTHASE"/>
    <property type="match status" value="1"/>
</dbReference>
<dbReference type="Gene3D" id="3.30.2350.10">
    <property type="entry name" value="Pseudouridine synthase"/>
    <property type="match status" value="1"/>
</dbReference>
<dbReference type="OrthoDB" id="9802309at2"/>
<dbReference type="AlphaFoldDB" id="A0A4U8TN53"/>
<dbReference type="InterPro" id="IPR020103">
    <property type="entry name" value="PsdUridine_synth_cat_dom_sf"/>
</dbReference>
<dbReference type="GO" id="GO:1990481">
    <property type="term" value="P:mRNA pseudouridine synthesis"/>
    <property type="evidence" value="ECO:0007669"/>
    <property type="project" value="TreeGrafter"/>
</dbReference>
<feature type="active site" description="Nucleophile" evidence="5">
    <location>
        <position position="40"/>
    </location>
</feature>
<dbReference type="InterPro" id="IPR002501">
    <property type="entry name" value="PsdUridine_synth_N"/>
</dbReference>
<keyword evidence="4 5" id="KW-0413">Isomerase</keyword>
<reference evidence="7 8" key="1">
    <citation type="journal article" date="2014" name="Genome Announc.">
        <title>Draft genome sequences of eight enterohepatic helicobacter species isolated from both laboratory and wild rodents.</title>
        <authorList>
            <person name="Sheh A."/>
            <person name="Shen Z."/>
            <person name="Fox J.G."/>
        </authorList>
    </citation>
    <scope>NUCLEOTIDE SEQUENCE [LARGE SCALE GENOMIC DNA]</scope>
    <source>
        <strain evidence="7 8">MIT 01-6451</strain>
    </source>
</reference>
<proteinExistence type="inferred from homology"/>
<dbReference type="Pfam" id="PF01509">
    <property type="entry name" value="TruB_N"/>
    <property type="match status" value="1"/>
</dbReference>
<evidence type="ECO:0000256" key="1">
    <source>
        <dbReference type="ARBA" id="ARBA00000385"/>
    </source>
</evidence>
<dbReference type="Proteomes" id="UP000029707">
    <property type="component" value="Unassembled WGS sequence"/>
</dbReference>
<dbReference type="GO" id="GO:0160148">
    <property type="term" value="F:tRNA pseudouridine(55) synthase activity"/>
    <property type="evidence" value="ECO:0007669"/>
    <property type="project" value="UniProtKB-EC"/>
</dbReference>
<evidence type="ECO:0000259" key="6">
    <source>
        <dbReference type="Pfam" id="PF01509"/>
    </source>
</evidence>
<protein>
    <recommendedName>
        <fullName evidence="5">tRNA pseudouridine synthase B</fullName>
        <ecNumber evidence="5">5.4.99.25</ecNumber>
    </recommendedName>
    <alternativeName>
        <fullName evidence="5">tRNA pseudouridine(55) synthase</fullName>
        <shortName evidence="5">Psi55 synthase</shortName>
    </alternativeName>
    <alternativeName>
        <fullName evidence="5">tRNA pseudouridylate synthase</fullName>
    </alternativeName>
    <alternativeName>
        <fullName evidence="5">tRNA-uridine isomerase</fullName>
    </alternativeName>
</protein>
<name>A0A4U8TN53_9HELI</name>
<comment type="catalytic activity">
    <reaction evidence="1 5">
        <text>uridine(55) in tRNA = pseudouridine(55) in tRNA</text>
        <dbReference type="Rhea" id="RHEA:42532"/>
        <dbReference type="Rhea" id="RHEA-COMP:10101"/>
        <dbReference type="Rhea" id="RHEA-COMP:10102"/>
        <dbReference type="ChEBI" id="CHEBI:65314"/>
        <dbReference type="ChEBI" id="CHEBI:65315"/>
        <dbReference type="EC" id="5.4.99.25"/>
    </reaction>
</comment>
<organism evidence="7 8">
    <name type="scientific">Helicobacter japonicus</name>
    <dbReference type="NCBI Taxonomy" id="425400"/>
    <lineage>
        <taxon>Bacteria</taxon>
        <taxon>Pseudomonadati</taxon>
        <taxon>Campylobacterota</taxon>
        <taxon>Epsilonproteobacteria</taxon>
        <taxon>Campylobacterales</taxon>
        <taxon>Helicobacteraceae</taxon>
        <taxon>Helicobacter</taxon>
    </lineage>
</organism>
<dbReference type="NCBIfam" id="TIGR00431">
    <property type="entry name" value="TruB"/>
    <property type="match status" value="1"/>
</dbReference>
<evidence type="ECO:0000313" key="8">
    <source>
        <dbReference type="Proteomes" id="UP000029707"/>
    </source>
</evidence>
<evidence type="ECO:0000256" key="2">
    <source>
        <dbReference type="ARBA" id="ARBA00005642"/>
    </source>
</evidence>
<dbReference type="EC" id="5.4.99.25" evidence="5"/>
<comment type="similarity">
    <text evidence="2 5">Belongs to the pseudouridine synthase TruB family. Type 1 subfamily.</text>
</comment>
<dbReference type="InterPro" id="IPR014780">
    <property type="entry name" value="tRNA_psdUridine_synth_TruB"/>
</dbReference>
<evidence type="ECO:0000256" key="4">
    <source>
        <dbReference type="ARBA" id="ARBA00023235"/>
    </source>
</evidence>
<keyword evidence="3 5" id="KW-0819">tRNA processing</keyword>
<gene>
    <name evidence="5 7" type="primary">truB</name>
    <name evidence="7" type="ORF">LS65_004850</name>
</gene>
<dbReference type="STRING" id="425400.LS65_02225"/>
<feature type="domain" description="Pseudouridine synthase II N-terminal" evidence="6">
    <location>
        <begin position="25"/>
        <end position="172"/>
    </location>
</feature>
<dbReference type="GO" id="GO:0031119">
    <property type="term" value="P:tRNA pseudouridine synthesis"/>
    <property type="evidence" value="ECO:0007669"/>
    <property type="project" value="UniProtKB-UniRule"/>
</dbReference>
<sequence>MGDSLLIAAYKPPFISSNAYLSYLKRYFGISKAGYLGTLDPFAKGTLVVGFGSYTRLFPHLQKTPKIYRATLWLGVKSASLDIENIESVSIPQVYDESDIVSVITSIRGKITYIPPKFSAKHIDGKRAYELARTGQDFTLKETQMDIYSMKLLSYRHPFVHFEVSVSEGGYVRSIGEMIAHRLGTQGVLSSLERVSEGAMSVESHQGFKILNPLEYLPYPQLDNMSLYAQDLYNGKKITLKNIQKGKYIVCFDEFFSIIKVCENGCIEYILNRIEYVNSLTQTR</sequence>
<evidence type="ECO:0000256" key="3">
    <source>
        <dbReference type="ARBA" id="ARBA00022694"/>
    </source>
</evidence>
<dbReference type="RefSeq" id="WP_034360953.1">
    <property type="nucleotide sequence ID" value="NZ_CAJUDB010000003.1"/>
</dbReference>
<accession>A0A4U8TN53</accession>
<comment type="caution">
    <text evidence="7">The sequence shown here is derived from an EMBL/GenBank/DDBJ whole genome shotgun (WGS) entry which is preliminary data.</text>
</comment>
<dbReference type="EMBL" id="JRMQ02000005">
    <property type="protein sequence ID" value="TLE01897.1"/>
    <property type="molecule type" value="Genomic_DNA"/>
</dbReference>
<keyword evidence="8" id="KW-1185">Reference proteome</keyword>
<dbReference type="PANTHER" id="PTHR13767:SF2">
    <property type="entry name" value="PSEUDOURIDYLATE SYNTHASE TRUB1"/>
    <property type="match status" value="1"/>
</dbReference>
<dbReference type="HAMAP" id="MF_01080">
    <property type="entry name" value="TruB_bact"/>
    <property type="match status" value="1"/>
</dbReference>